<dbReference type="EMBL" id="LAKD02000029">
    <property type="protein sequence ID" value="OPF80672.1"/>
    <property type="molecule type" value="Genomic_DNA"/>
</dbReference>
<keyword evidence="4" id="KW-1185">Reference proteome</keyword>
<sequence length="139" mass="14610">MAARGRHRRPRSHRVSRTSLAITAGGAGVALPLIGIGQANAASAPTSTSPAPAATTVTAVTPTKTQPPLIAPKAVPEPPAKTQPRAGSYTVVRGDTLSRIAERKRVAGGWERLYEINRQVIGADPDLIRPGQRLTLGRR</sequence>
<dbReference type="InterPro" id="IPR036779">
    <property type="entry name" value="LysM_dom_sf"/>
</dbReference>
<proteinExistence type="predicted"/>
<reference evidence="3" key="1">
    <citation type="submission" date="2016-12" db="EMBL/GenBank/DDBJ databases">
        <title>Genome sequence of Streptomyces antioxidans MUSC 164.</title>
        <authorList>
            <person name="Lee L.-H."/>
            <person name="Ser H.-L."/>
        </authorList>
    </citation>
    <scope>NUCLEOTIDE SEQUENCE [LARGE SCALE GENOMIC DNA]</scope>
    <source>
        <strain evidence="3">MUSC 164</strain>
    </source>
</reference>
<dbReference type="SUPFAM" id="SSF54106">
    <property type="entry name" value="LysM domain"/>
    <property type="match status" value="1"/>
</dbReference>
<dbReference type="Gene3D" id="3.10.350.10">
    <property type="entry name" value="LysM domain"/>
    <property type="match status" value="1"/>
</dbReference>
<dbReference type="InterPro" id="IPR052196">
    <property type="entry name" value="Bact_Kbp"/>
</dbReference>
<dbReference type="Pfam" id="PF01476">
    <property type="entry name" value="LysM"/>
    <property type="match status" value="1"/>
</dbReference>
<feature type="region of interest" description="Disordered" evidence="1">
    <location>
        <begin position="61"/>
        <end position="88"/>
    </location>
</feature>
<name>A0A1V4D6Z5_9ACTN</name>
<dbReference type="Proteomes" id="UP000033615">
    <property type="component" value="Unassembled WGS sequence"/>
</dbReference>
<evidence type="ECO:0000313" key="3">
    <source>
        <dbReference type="EMBL" id="OPF80672.1"/>
    </source>
</evidence>
<gene>
    <name evidence="3" type="ORF">VT50_0212050</name>
</gene>
<dbReference type="SMART" id="SM00257">
    <property type="entry name" value="LysM"/>
    <property type="match status" value="1"/>
</dbReference>
<organism evidence="3 4">
    <name type="scientific">Streptomyces antioxidans</name>
    <dbReference type="NCBI Taxonomy" id="1507734"/>
    <lineage>
        <taxon>Bacteria</taxon>
        <taxon>Bacillati</taxon>
        <taxon>Actinomycetota</taxon>
        <taxon>Actinomycetes</taxon>
        <taxon>Kitasatosporales</taxon>
        <taxon>Streptomycetaceae</taxon>
        <taxon>Streptomyces</taxon>
    </lineage>
</organism>
<evidence type="ECO:0000256" key="1">
    <source>
        <dbReference type="SAM" id="MobiDB-lite"/>
    </source>
</evidence>
<dbReference type="OrthoDB" id="3210682at2"/>
<dbReference type="PANTHER" id="PTHR34700:SF4">
    <property type="entry name" value="PHAGE-LIKE ELEMENT PBSX PROTEIN XKDP"/>
    <property type="match status" value="1"/>
</dbReference>
<evidence type="ECO:0000259" key="2">
    <source>
        <dbReference type="PROSITE" id="PS51782"/>
    </source>
</evidence>
<evidence type="ECO:0000313" key="4">
    <source>
        <dbReference type="Proteomes" id="UP000033615"/>
    </source>
</evidence>
<protein>
    <recommendedName>
        <fullName evidence="2">LysM domain-containing protein</fullName>
    </recommendedName>
</protein>
<dbReference type="PANTHER" id="PTHR34700">
    <property type="entry name" value="POTASSIUM BINDING PROTEIN KBP"/>
    <property type="match status" value="1"/>
</dbReference>
<accession>A0A1V4D6Z5</accession>
<dbReference type="CDD" id="cd00118">
    <property type="entry name" value="LysM"/>
    <property type="match status" value="1"/>
</dbReference>
<dbReference type="RefSeq" id="WP_046085950.1">
    <property type="nucleotide sequence ID" value="NZ_LAKD02000029.1"/>
</dbReference>
<comment type="caution">
    <text evidence="3">The sequence shown here is derived from an EMBL/GenBank/DDBJ whole genome shotgun (WGS) entry which is preliminary data.</text>
</comment>
<dbReference type="InterPro" id="IPR018392">
    <property type="entry name" value="LysM"/>
</dbReference>
<dbReference type="AlphaFoldDB" id="A0A1V4D6Z5"/>
<dbReference type="PROSITE" id="PS51782">
    <property type="entry name" value="LYSM"/>
    <property type="match status" value="1"/>
</dbReference>
<feature type="domain" description="LysM" evidence="2">
    <location>
        <begin position="87"/>
        <end position="136"/>
    </location>
</feature>